<dbReference type="InterPro" id="IPR036118">
    <property type="entry name" value="UreE_N_sf"/>
</dbReference>
<evidence type="ECO:0000256" key="5">
    <source>
        <dbReference type="HAMAP-Rule" id="MF_00822"/>
    </source>
</evidence>
<comment type="function">
    <text evidence="5">Involved in urease metallocenter assembly. Binds nickel. Probably functions as a nickel donor during metallocenter assembly.</text>
</comment>
<dbReference type="GO" id="GO:0051082">
    <property type="term" value="F:unfolded protein binding"/>
    <property type="evidence" value="ECO:0007669"/>
    <property type="project" value="UniProtKB-UniRule"/>
</dbReference>
<evidence type="ECO:0000256" key="6">
    <source>
        <dbReference type="SAM" id="MobiDB-lite"/>
    </source>
</evidence>
<comment type="similarity">
    <text evidence="5">Belongs to the UreE family.</text>
</comment>
<dbReference type="SUPFAM" id="SSF69737">
    <property type="entry name" value="Urease metallochaperone UreE, C-terminal domain"/>
    <property type="match status" value="1"/>
</dbReference>
<dbReference type="InterPro" id="IPR007864">
    <property type="entry name" value="UreE_C_dom"/>
</dbReference>
<keyword evidence="2 5" id="KW-0963">Cytoplasm</keyword>
<evidence type="ECO:0000313" key="9">
    <source>
        <dbReference type="Proteomes" id="UP000003544"/>
    </source>
</evidence>
<evidence type="ECO:0000259" key="7">
    <source>
        <dbReference type="SMART" id="SM00988"/>
    </source>
</evidence>
<reference evidence="8 9" key="1">
    <citation type="journal article" date="2011" name="J. Bacteriol.">
        <title>Draft genome sequence of Methylophaga aminisulfidivorans MP T.</title>
        <authorList>
            <person name="Han G.H."/>
            <person name="Kim W."/>
            <person name="Chun J."/>
            <person name="Kim S.W."/>
        </authorList>
    </citation>
    <scope>NUCLEOTIDE SEQUENCE [LARGE SCALE GENOMIC DNA]</scope>
    <source>
        <strain evidence="9">MP(T)</strain>
    </source>
</reference>
<dbReference type="AlphaFoldDB" id="F5SWH3"/>
<dbReference type="Gene3D" id="2.60.260.20">
    <property type="entry name" value="Urease metallochaperone UreE, N-terminal domain"/>
    <property type="match status" value="1"/>
</dbReference>
<evidence type="ECO:0000256" key="4">
    <source>
        <dbReference type="ARBA" id="ARBA00023186"/>
    </source>
</evidence>
<keyword evidence="9" id="KW-1185">Reference proteome</keyword>
<comment type="caution">
    <text evidence="8">The sequence shown here is derived from an EMBL/GenBank/DDBJ whole genome shotgun (WGS) entry which is preliminary data.</text>
</comment>
<proteinExistence type="inferred from homology"/>
<dbReference type="CDD" id="cd00571">
    <property type="entry name" value="UreE"/>
    <property type="match status" value="1"/>
</dbReference>
<accession>F5SWH3</accession>
<dbReference type="InterPro" id="IPR004029">
    <property type="entry name" value="UreE_N"/>
</dbReference>
<dbReference type="HAMAP" id="MF_00822">
    <property type="entry name" value="UreE"/>
    <property type="match status" value="1"/>
</dbReference>
<evidence type="ECO:0000256" key="2">
    <source>
        <dbReference type="ARBA" id="ARBA00022490"/>
    </source>
</evidence>
<dbReference type="Proteomes" id="UP000003544">
    <property type="component" value="Unassembled WGS sequence"/>
</dbReference>
<dbReference type="OrthoDB" id="5421304at2"/>
<dbReference type="eggNOG" id="COG2371">
    <property type="taxonomic scope" value="Bacteria"/>
</dbReference>
<protein>
    <recommendedName>
        <fullName evidence="5">Urease accessory protein UreE</fullName>
    </recommendedName>
</protein>
<dbReference type="Gene3D" id="3.30.70.790">
    <property type="entry name" value="UreE, C-terminal domain"/>
    <property type="match status" value="1"/>
</dbReference>
<feature type="compositionally biased region" description="Basic and acidic residues" evidence="6">
    <location>
        <begin position="149"/>
        <end position="159"/>
    </location>
</feature>
<dbReference type="RefSeq" id="WP_007145296.1">
    <property type="nucleotide sequence ID" value="NZ_AFIG01000001.1"/>
</dbReference>
<comment type="subcellular location">
    <subcellularLocation>
        <location evidence="1 5">Cytoplasm</location>
    </subcellularLocation>
</comment>
<keyword evidence="3 5" id="KW-0533">Nickel</keyword>
<dbReference type="GO" id="GO:0065003">
    <property type="term" value="P:protein-containing complex assembly"/>
    <property type="evidence" value="ECO:0007669"/>
    <property type="project" value="InterPro"/>
</dbReference>
<dbReference type="GO" id="GO:0019627">
    <property type="term" value="P:urea metabolic process"/>
    <property type="evidence" value="ECO:0007669"/>
    <property type="project" value="InterPro"/>
</dbReference>
<dbReference type="STRING" id="1026882.MAMP_02404"/>
<name>F5SWH3_9GAMM</name>
<sequence length="165" mass="18582">MLEIHTKLTDNNISDFDDKVSMSFDLRQKSRIRVKLASGREAAIFMARGEILRGGDVLQAQDGSIIQVQAADQQVMIVTTHSAHALMRAAYHLGNRHVPLEIGDGWLKLEADYVLKDMLLGLHVNVEETQAPFEPEAGAYGGGHHHHHDDHDHDHDHEQSHHHHH</sequence>
<dbReference type="PIRSF" id="PIRSF036402">
    <property type="entry name" value="Ureas_acces_UreE"/>
    <property type="match status" value="1"/>
</dbReference>
<feature type="domain" description="UreE urease accessory N-terminal" evidence="7">
    <location>
        <begin position="1"/>
        <end position="66"/>
    </location>
</feature>
<keyword evidence="4 5" id="KW-0143">Chaperone</keyword>
<evidence type="ECO:0000313" key="8">
    <source>
        <dbReference type="EMBL" id="EGL55410.1"/>
    </source>
</evidence>
<dbReference type="GO" id="GO:0016151">
    <property type="term" value="F:nickel cation binding"/>
    <property type="evidence" value="ECO:0007669"/>
    <property type="project" value="UniProtKB-UniRule"/>
</dbReference>
<dbReference type="InterPro" id="IPR012406">
    <property type="entry name" value="UreE"/>
</dbReference>
<dbReference type="Pfam" id="PF05194">
    <property type="entry name" value="UreE_C"/>
    <property type="match status" value="1"/>
</dbReference>
<evidence type="ECO:0000256" key="1">
    <source>
        <dbReference type="ARBA" id="ARBA00004496"/>
    </source>
</evidence>
<evidence type="ECO:0000256" key="3">
    <source>
        <dbReference type="ARBA" id="ARBA00022596"/>
    </source>
</evidence>
<dbReference type="GO" id="GO:0006457">
    <property type="term" value="P:protein folding"/>
    <property type="evidence" value="ECO:0007669"/>
    <property type="project" value="InterPro"/>
</dbReference>
<organism evidence="8 9">
    <name type="scientific">Methylophaga aminisulfidivorans MP</name>
    <dbReference type="NCBI Taxonomy" id="1026882"/>
    <lineage>
        <taxon>Bacteria</taxon>
        <taxon>Pseudomonadati</taxon>
        <taxon>Pseudomonadota</taxon>
        <taxon>Gammaproteobacteria</taxon>
        <taxon>Thiotrichales</taxon>
        <taxon>Piscirickettsiaceae</taxon>
        <taxon>Methylophaga</taxon>
    </lineage>
</organism>
<dbReference type="EMBL" id="AFIG01000001">
    <property type="protein sequence ID" value="EGL55410.1"/>
    <property type="molecule type" value="Genomic_DNA"/>
</dbReference>
<feature type="region of interest" description="Disordered" evidence="6">
    <location>
        <begin position="134"/>
        <end position="165"/>
    </location>
</feature>
<gene>
    <name evidence="5" type="primary">ureE</name>
    <name evidence="8" type="ORF">MAMP_02404</name>
</gene>
<dbReference type="NCBIfam" id="NF009751">
    <property type="entry name" value="PRK13261.1-1"/>
    <property type="match status" value="1"/>
</dbReference>
<dbReference type="SUPFAM" id="SSF69287">
    <property type="entry name" value="Urease metallochaperone UreE, N-terminal domain"/>
    <property type="match status" value="1"/>
</dbReference>
<dbReference type="GO" id="GO:0005737">
    <property type="term" value="C:cytoplasm"/>
    <property type="evidence" value="ECO:0007669"/>
    <property type="project" value="UniProtKB-SubCell"/>
</dbReference>
<dbReference type="Pfam" id="PF02814">
    <property type="entry name" value="UreE_N"/>
    <property type="match status" value="1"/>
</dbReference>
<dbReference type="SMART" id="SM00988">
    <property type="entry name" value="UreE_N"/>
    <property type="match status" value="1"/>
</dbReference>